<reference evidence="2 3" key="1">
    <citation type="submission" date="2022-05" db="EMBL/GenBank/DDBJ databases">
        <title>Genome Sequencing of Bee-Associated Microbes.</title>
        <authorList>
            <person name="Dunlap C."/>
        </authorList>
    </citation>
    <scope>NUCLEOTIDE SEQUENCE [LARGE SCALE GENOMIC DNA]</scope>
    <source>
        <strain evidence="2 3">NRRL B-14421</strain>
    </source>
</reference>
<keyword evidence="3" id="KW-1185">Reference proteome</keyword>
<organism evidence="2 3">
    <name type="scientific">Paenibacillus alginolyticus</name>
    <dbReference type="NCBI Taxonomy" id="59839"/>
    <lineage>
        <taxon>Bacteria</taxon>
        <taxon>Bacillati</taxon>
        <taxon>Bacillota</taxon>
        <taxon>Bacilli</taxon>
        <taxon>Bacillales</taxon>
        <taxon>Paenibacillaceae</taxon>
        <taxon>Paenibacillus</taxon>
    </lineage>
</organism>
<proteinExistence type="predicted"/>
<dbReference type="RefSeq" id="WP_164826767.1">
    <property type="nucleotide sequence ID" value="NZ_JAMDMW010000043.1"/>
</dbReference>
<evidence type="ECO:0008006" key="4">
    <source>
        <dbReference type="Google" id="ProtNLM"/>
    </source>
</evidence>
<feature type="transmembrane region" description="Helical" evidence="1">
    <location>
        <begin position="34"/>
        <end position="51"/>
    </location>
</feature>
<evidence type="ECO:0000313" key="3">
    <source>
        <dbReference type="Proteomes" id="UP001527099"/>
    </source>
</evidence>
<protein>
    <recommendedName>
        <fullName evidence="4">Holin</fullName>
    </recommendedName>
</protein>
<accession>A0ABT4GPX0</accession>
<gene>
    <name evidence="2" type="ORF">M5X19_36230</name>
</gene>
<comment type="caution">
    <text evidence="2">The sequence shown here is derived from an EMBL/GenBank/DDBJ whole genome shotgun (WGS) entry which is preliminary data.</text>
</comment>
<sequence>MKVNYFTLTLGLLGAAKLILNAYGLDIIQDDQMNAIANGVAAVLSIIGVYTNHQKPV</sequence>
<keyword evidence="1" id="KW-0812">Transmembrane</keyword>
<name>A0ABT4GPX0_9BACL</name>
<keyword evidence="1" id="KW-0472">Membrane</keyword>
<dbReference type="Proteomes" id="UP001527099">
    <property type="component" value="Unassembled WGS sequence"/>
</dbReference>
<evidence type="ECO:0000313" key="2">
    <source>
        <dbReference type="EMBL" id="MCY9698251.1"/>
    </source>
</evidence>
<keyword evidence="1" id="KW-1133">Transmembrane helix</keyword>
<evidence type="ECO:0000256" key="1">
    <source>
        <dbReference type="SAM" id="Phobius"/>
    </source>
</evidence>
<dbReference type="EMBL" id="JAMDMX010000218">
    <property type="protein sequence ID" value="MCY9698251.1"/>
    <property type="molecule type" value="Genomic_DNA"/>
</dbReference>